<organism evidence="8 9">
    <name type="scientific">Thermaurantimonas aggregans</name>
    <dbReference type="NCBI Taxonomy" id="2173829"/>
    <lineage>
        <taxon>Bacteria</taxon>
        <taxon>Pseudomonadati</taxon>
        <taxon>Bacteroidota</taxon>
        <taxon>Flavobacteriia</taxon>
        <taxon>Flavobacteriales</taxon>
        <taxon>Schleiferiaceae</taxon>
        <taxon>Thermaurantimonas</taxon>
    </lineage>
</organism>
<feature type="transmembrane region" description="Helical" evidence="6">
    <location>
        <begin position="402"/>
        <end position="423"/>
    </location>
</feature>
<evidence type="ECO:0000256" key="2">
    <source>
        <dbReference type="ARBA" id="ARBA00022475"/>
    </source>
</evidence>
<name>A0A401XJC2_9FLAO</name>
<keyword evidence="5 6" id="KW-0472">Membrane</keyword>
<evidence type="ECO:0000259" key="7">
    <source>
        <dbReference type="Pfam" id="PF12698"/>
    </source>
</evidence>
<feature type="domain" description="ABC-2 type transporter transmembrane" evidence="7">
    <location>
        <begin position="19"/>
        <end position="419"/>
    </location>
</feature>
<reference evidence="8 9" key="1">
    <citation type="submission" date="2018-11" db="EMBL/GenBank/DDBJ databases">
        <title>Schleiferia aggregans sp. nov., a moderately thermophilic heterotrophic bacterium isolated from microbial mats at a terrestrial hot spring.</title>
        <authorList>
            <person name="Iino T."/>
            <person name="Ohkuma M."/>
            <person name="Haruta S."/>
        </authorList>
    </citation>
    <scope>NUCLEOTIDE SEQUENCE [LARGE SCALE GENOMIC DNA]</scope>
    <source>
        <strain evidence="8 9">LA</strain>
    </source>
</reference>
<dbReference type="AlphaFoldDB" id="A0A401XJC2"/>
<evidence type="ECO:0000256" key="6">
    <source>
        <dbReference type="SAM" id="Phobius"/>
    </source>
</evidence>
<feature type="transmembrane region" description="Helical" evidence="6">
    <location>
        <begin position="311"/>
        <end position="335"/>
    </location>
</feature>
<dbReference type="OrthoDB" id="9768837at2"/>
<evidence type="ECO:0000256" key="3">
    <source>
        <dbReference type="ARBA" id="ARBA00022692"/>
    </source>
</evidence>
<evidence type="ECO:0000313" key="8">
    <source>
        <dbReference type="EMBL" id="GCD77137.1"/>
    </source>
</evidence>
<feature type="transmembrane region" description="Helical" evidence="6">
    <location>
        <begin position="347"/>
        <end position="366"/>
    </location>
</feature>
<accession>A0A401XJC2</accession>
<comment type="subcellular location">
    <subcellularLocation>
        <location evidence="1">Cell membrane</location>
        <topology evidence="1">Multi-pass membrane protein</topology>
    </subcellularLocation>
</comment>
<evidence type="ECO:0000313" key="9">
    <source>
        <dbReference type="Proteomes" id="UP000286715"/>
    </source>
</evidence>
<keyword evidence="2" id="KW-1003">Cell membrane</keyword>
<dbReference type="SUPFAM" id="SSF53850">
    <property type="entry name" value="Periplasmic binding protein-like II"/>
    <property type="match status" value="1"/>
</dbReference>
<dbReference type="InterPro" id="IPR051449">
    <property type="entry name" value="ABC-2_transporter_component"/>
</dbReference>
<keyword evidence="4 6" id="KW-1133">Transmembrane helix</keyword>
<dbReference type="RefSeq" id="WP_124397196.1">
    <property type="nucleotide sequence ID" value="NZ_BHZE01000004.1"/>
</dbReference>
<feature type="transmembrane region" description="Helical" evidence="6">
    <location>
        <begin position="247"/>
        <end position="266"/>
    </location>
</feature>
<feature type="transmembrane region" description="Helical" evidence="6">
    <location>
        <begin position="186"/>
        <end position="206"/>
    </location>
</feature>
<dbReference type="PANTHER" id="PTHR30294">
    <property type="entry name" value="MEMBRANE COMPONENT OF ABC TRANSPORTER YHHJ-RELATED"/>
    <property type="match status" value="1"/>
</dbReference>
<evidence type="ECO:0000256" key="1">
    <source>
        <dbReference type="ARBA" id="ARBA00004651"/>
    </source>
</evidence>
<keyword evidence="9" id="KW-1185">Reference proteome</keyword>
<dbReference type="GO" id="GO:0005886">
    <property type="term" value="C:plasma membrane"/>
    <property type="evidence" value="ECO:0007669"/>
    <property type="project" value="UniProtKB-SubCell"/>
</dbReference>
<evidence type="ECO:0000256" key="4">
    <source>
        <dbReference type="ARBA" id="ARBA00022989"/>
    </source>
</evidence>
<dbReference type="InterPro" id="IPR013525">
    <property type="entry name" value="ABC2_TM"/>
</dbReference>
<dbReference type="GO" id="GO:0140359">
    <property type="term" value="F:ABC-type transporter activity"/>
    <property type="evidence" value="ECO:0007669"/>
    <property type="project" value="InterPro"/>
</dbReference>
<proteinExistence type="predicted"/>
<dbReference type="Gene3D" id="3.40.190.10">
    <property type="entry name" value="Periplasmic binding protein-like II"/>
    <property type="match status" value="1"/>
</dbReference>
<protein>
    <submittedName>
        <fullName evidence="8">ABC transporter permease</fullName>
    </submittedName>
</protein>
<gene>
    <name evidence="8" type="primary">natB</name>
    <name evidence="8" type="ORF">JCM31826_06190</name>
</gene>
<dbReference type="EMBL" id="BHZE01000004">
    <property type="protein sequence ID" value="GCD77137.1"/>
    <property type="molecule type" value="Genomic_DNA"/>
</dbReference>
<evidence type="ECO:0000256" key="5">
    <source>
        <dbReference type="ARBA" id="ARBA00023136"/>
    </source>
</evidence>
<sequence length="447" mass="50829">MNKIWLIIQREFFHRVRKRSFIVITLIGPLLFGALITAPAMLSNIQLEKRTILVHDRATVLDFHPGNEDIAFTYIDPSRYNLQQAKQLLKEKPEFYALLYIPTGETWDPDFISAGISMYSQGDISLKVQSYIESLLKSKIQEEKLKLLGVDPAVVKQSETNVRLRTFYLEDTDRAEKQSATELKFVLAYIGSLLIYLFIFLYGSMVMRGIIEEKANRIVEIIITSVKPFQLMMGKIIGIALTGLLQFAIWVLLSTAVYALASQIFFREKFEAARELALQQEQLRAEGSAIPMDIDRSLEIINAIQTIDFPLILSLFLFYFIFGYLAYGALFAIVGSMVDNETDSQQLVLPISIPLIVAIIAMTAILDNPDSALAKVLSFIPLTSPVVMMTRIPFGVPWWETIVSMLLLILFFVLATWIAGRIYQVGILMYGKRYTLSDLVRWFTNRG</sequence>
<comment type="caution">
    <text evidence="8">The sequence shown here is derived from an EMBL/GenBank/DDBJ whole genome shotgun (WGS) entry which is preliminary data.</text>
</comment>
<feature type="transmembrane region" description="Helical" evidence="6">
    <location>
        <begin position="21"/>
        <end position="42"/>
    </location>
</feature>
<dbReference type="PANTHER" id="PTHR30294:SF29">
    <property type="entry name" value="MULTIDRUG ABC TRANSPORTER PERMEASE YBHS-RELATED"/>
    <property type="match status" value="1"/>
</dbReference>
<dbReference type="Pfam" id="PF12698">
    <property type="entry name" value="ABC2_membrane_3"/>
    <property type="match status" value="1"/>
</dbReference>
<keyword evidence="3 6" id="KW-0812">Transmembrane</keyword>
<dbReference type="Proteomes" id="UP000286715">
    <property type="component" value="Unassembled WGS sequence"/>
</dbReference>